<sequence>MSTRSDPASEATAAALLMMARTASYVPKELPLLSFSLGLTDSSQEETHTQEGVGKPEAQVEKSPETTILIEELDVLVEKIVKSEEKTTPDFSKGKSPPTEKQMATHIRTYADDTTDEYDPLCTLNSQQPLVLSKVHFASLKATSHIEADIVTAMCLIINQENIKRFQEEIYCLPPNIVNMAIGNHPGGEFLRPKSKKPFKVEDYPMFIPFLDRKNLASHPYIFAHVSYSEHWWMWVADIRKKKFYILDPYHKTCPSKSKMKLNKFIVYIVILWVCSFIRLIRSYIRLCFLFLGVCDFET</sequence>
<dbReference type="InterPro" id="IPR038765">
    <property type="entry name" value="Papain-like_cys_pep_sf"/>
</dbReference>
<evidence type="ECO:0000313" key="4">
    <source>
        <dbReference type="Proteomes" id="UP000289738"/>
    </source>
</evidence>
<name>A0A444YR55_ARAHY</name>
<dbReference type="Proteomes" id="UP000289738">
    <property type="component" value="Chromosome B06"/>
</dbReference>
<organism evidence="3 4">
    <name type="scientific">Arachis hypogaea</name>
    <name type="common">Peanut</name>
    <dbReference type="NCBI Taxonomy" id="3818"/>
    <lineage>
        <taxon>Eukaryota</taxon>
        <taxon>Viridiplantae</taxon>
        <taxon>Streptophyta</taxon>
        <taxon>Embryophyta</taxon>
        <taxon>Tracheophyta</taxon>
        <taxon>Spermatophyta</taxon>
        <taxon>Magnoliopsida</taxon>
        <taxon>eudicotyledons</taxon>
        <taxon>Gunneridae</taxon>
        <taxon>Pentapetalae</taxon>
        <taxon>rosids</taxon>
        <taxon>fabids</taxon>
        <taxon>Fabales</taxon>
        <taxon>Fabaceae</taxon>
        <taxon>Papilionoideae</taxon>
        <taxon>50 kb inversion clade</taxon>
        <taxon>dalbergioids sensu lato</taxon>
        <taxon>Dalbergieae</taxon>
        <taxon>Pterocarpus clade</taxon>
        <taxon>Arachis</taxon>
    </lineage>
</organism>
<dbReference type="AlphaFoldDB" id="A0A444YR55"/>
<proteinExistence type="predicted"/>
<keyword evidence="2" id="KW-0812">Transmembrane</keyword>
<reference evidence="3 4" key="1">
    <citation type="submission" date="2019-01" db="EMBL/GenBank/DDBJ databases">
        <title>Sequencing of cultivated peanut Arachis hypogaea provides insights into genome evolution and oil improvement.</title>
        <authorList>
            <person name="Chen X."/>
        </authorList>
    </citation>
    <scope>NUCLEOTIDE SEQUENCE [LARGE SCALE GENOMIC DNA]</scope>
    <source>
        <strain evidence="4">cv. Fuhuasheng</strain>
        <tissue evidence="3">Leaves</tissue>
    </source>
</reference>
<keyword evidence="2" id="KW-1133">Transmembrane helix</keyword>
<dbReference type="SUPFAM" id="SSF54001">
    <property type="entry name" value="Cysteine proteinases"/>
    <property type="match status" value="1"/>
</dbReference>
<evidence type="ECO:0000256" key="1">
    <source>
        <dbReference type="SAM" id="MobiDB-lite"/>
    </source>
</evidence>
<accession>A0A444YR55</accession>
<comment type="caution">
    <text evidence="3">The sequence shown here is derived from an EMBL/GenBank/DDBJ whole genome shotgun (WGS) entry which is preliminary data.</text>
</comment>
<feature type="region of interest" description="Disordered" evidence="1">
    <location>
        <begin position="41"/>
        <end position="62"/>
    </location>
</feature>
<evidence type="ECO:0008006" key="5">
    <source>
        <dbReference type="Google" id="ProtNLM"/>
    </source>
</evidence>
<dbReference type="EMBL" id="SDMP01000016">
    <property type="protein sequence ID" value="RYR04434.1"/>
    <property type="molecule type" value="Genomic_DNA"/>
</dbReference>
<keyword evidence="2" id="KW-0472">Membrane</keyword>
<dbReference type="Gene3D" id="3.40.395.10">
    <property type="entry name" value="Adenoviral Proteinase, Chain A"/>
    <property type="match status" value="1"/>
</dbReference>
<evidence type="ECO:0000313" key="3">
    <source>
        <dbReference type="EMBL" id="RYR04434.1"/>
    </source>
</evidence>
<evidence type="ECO:0000256" key="2">
    <source>
        <dbReference type="SAM" id="Phobius"/>
    </source>
</evidence>
<gene>
    <name evidence="3" type="ORF">Ahy_B06g084158</name>
</gene>
<protein>
    <recommendedName>
        <fullName evidence="5">Ubiquitin-like protease family profile domain-containing protein</fullName>
    </recommendedName>
</protein>
<keyword evidence="4" id="KW-1185">Reference proteome</keyword>
<feature type="transmembrane region" description="Helical" evidence="2">
    <location>
        <begin position="265"/>
        <end position="285"/>
    </location>
</feature>